<dbReference type="PRINTS" id="PR01036">
    <property type="entry name" value="TCRTETB"/>
</dbReference>
<feature type="transmembrane region" description="Helical" evidence="5">
    <location>
        <begin position="330"/>
        <end position="352"/>
    </location>
</feature>
<feature type="transmembrane region" description="Helical" evidence="5">
    <location>
        <begin position="144"/>
        <end position="166"/>
    </location>
</feature>
<dbReference type="RefSeq" id="WP_078700463.1">
    <property type="nucleotide sequence ID" value="NZ_LT796768.1"/>
</dbReference>
<feature type="transmembrane region" description="Helical" evidence="5">
    <location>
        <begin position="55"/>
        <end position="74"/>
    </location>
</feature>
<dbReference type="GO" id="GO:0005886">
    <property type="term" value="C:plasma membrane"/>
    <property type="evidence" value="ECO:0007669"/>
    <property type="project" value="UniProtKB-SubCell"/>
</dbReference>
<dbReference type="AlphaFoldDB" id="A0A1T4Z6C5"/>
<dbReference type="Proteomes" id="UP000191040">
    <property type="component" value="Chromosome I"/>
</dbReference>
<dbReference type="SUPFAM" id="SSF103473">
    <property type="entry name" value="MFS general substrate transporter"/>
    <property type="match status" value="1"/>
</dbReference>
<dbReference type="PANTHER" id="PTHR23501:SF154">
    <property type="entry name" value="MULTIDRUG-EFFLUX TRANSPORTER RV1634-RELATED"/>
    <property type="match status" value="1"/>
</dbReference>
<evidence type="ECO:0000259" key="6">
    <source>
        <dbReference type="PROSITE" id="PS50850"/>
    </source>
</evidence>
<feature type="domain" description="Major facilitator superfamily (MFS) profile" evidence="6">
    <location>
        <begin position="21"/>
        <end position="446"/>
    </location>
</feature>
<feature type="transmembrane region" description="Helical" evidence="5">
    <location>
        <begin position="425"/>
        <end position="445"/>
    </location>
</feature>
<reference evidence="8" key="1">
    <citation type="submission" date="2017-02" db="EMBL/GenBank/DDBJ databases">
        <authorList>
            <person name="Varghese N."/>
            <person name="Submissions S."/>
        </authorList>
    </citation>
    <scope>NUCLEOTIDE SEQUENCE [LARGE SCALE GENOMIC DNA]</scope>
    <source>
        <strain evidence="8">9H-4</strain>
    </source>
</reference>
<dbReference type="OrthoDB" id="9778875at2"/>
<feature type="transmembrane region" description="Helical" evidence="5">
    <location>
        <begin position="21"/>
        <end position="43"/>
    </location>
</feature>
<dbReference type="Gene3D" id="1.20.1250.20">
    <property type="entry name" value="MFS general substrate transporter like domains"/>
    <property type="match status" value="2"/>
</dbReference>
<organism evidence="7 8">
    <name type="scientific">Aeromicrobium choanae</name>
    <dbReference type="NCBI Taxonomy" id="1736691"/>
    <lineage>
        <taxon>Bacteria</taxon>
        <taxon>Bacillati</taxon>
        <taxon>Actinomycetota</taxon>
        <taxon>Actinomycetes</taxon>
        <taxon>Propionibacteriales</taxon>
        <taxon>Nocardioidaceae</taxon>
        <taxon>Aeromicrobium</taxon>
    </lineage>
</organism>
<sequence>MSSALRTAPPGSPWARPHLRTTVGVFSLAFLFAFEALAVATVMPEVARDLDGLPLYALAFAAPMAASVVALSVAGEWVDRHGTARALVVGVLVFCVGVVLAGLAPSMEVFLAGRLVHGLGGGVMGVALYVVVAESYPAGLRPRVFAVMTAAWVLPALVGPLLAGVIADLAGWRWVFLAVPAVALASWWLVRSAAAAPGESSVAVDRRRLGWAVLAATGVSALAVGGQRQLDGWLLLVVAGAGAALLAAGRLLPPGTWRARPGLPAVLVARGLVGASFAGAEAYLPLLLTTERGLSLSQAGLVLTAAAVAWCLGAQAAARVPSLSDELLRVRLGTSLVAVAVATTATVGVAGVPLVLPVAAWAVAGFGIGMAFSTLAVLALATADDGEAGRVSSSLQLNDALVQAFAMALGAVVFAAFVGSSPATGATLLVLASGAVAAAAVPLRLR</sequence>
<feature type="transmembrane region" description="Helical" evidence="5">
    <location>
        <begin position="172"/>
        <end position="189"/>
    </location>
</feature>
<feature type="transmembrane region" description="Helical" evidence="5">
    <location>
        <begin position="232"/>
        <end position="252"/>
    </location>
</feature>
<evidence type="ECO:0000256" key="1">
    <source>
        <dbReference type="ARBA" id="ARBA00004651"/>
    </source>
</evidence>
<dbReference type="InterPro" id="IPR036259">
    <property type="entry name" value="MFS_trans_sf"/>
</dbReference>
<feature type="transmembrane region" description="Helical" evidence="5">
    <location>
        <begin position="264"/>
        <end position="284"/>
    </location>
</feature>
<feature type="transmembrane region" description="Helical" evidence="5">
    <location>
        <begin position="358"/>
        <end position="380"/>
    </location>
</feature>
<comment type="subcellular location">
    <subcellularLocation>
        <location evidence="1">Cell membrane</location>
        <topology evidence="1">Multi-pass membrane protein</topology>
    </subcellularLocation>
</comment>
<dbReference type="InterPro" id="IPR020846">
    <property type="entry name" value="MFS_dom"/>
</dbReference>
<feature type="transmembrane region" description="Helical" evidence="5">
    <location>
        <begin position="209"/>
        <end position="226"/>
    </location>
</feature>
<dbReference type="Pfam" id="PF07690">
    <property type="entry name" value="MFS_1"/>
    <property type="match status" value="1"/>
</dbReference>
<feature type="transmembrane region" description="Helical" evidence="5">
    <location>
        <begin position="86"/>
        <end position="105"/>
    </location>
</feature>
<evidence type="ECO:0000256" key="3">
    <source>
        <dbReference type="ARBA" id="ARBA00022989"/>
    </source>
</evidence>
<dbReference type="EMBL" id="LT796768">
    <property type="protein sequence ID" value="SKB09131.1"/>
    <property type="molecule type" value="Genomic_DNA"/>
</dbReference>
<evidence type="ECO:0000256" key="4">
    <source>
        <dbReference type="ARBA" id="ARBA00023136"/>
    </source>
</evidence>
<feature type="transmembrane region" description="Helical" evidence="5">
    <location>
        <begin position="111"/>
        <end position="132"/>
    </location>
</feature>
<protein>
    <submittedName>
        <fullName evidence="7">Predicted arabinose efflux permease, MFS family</fullName>
    </submittedName>
</protein>
<name>A0A1T4Z6C5_9ACTN</name>
<evidence type="ECO:0000313" key="8">
    <source>
        <dbReference type="Proteomes" id="UP000191040"/>
    </source>
</evidence>
<evidence type="ECO:0000256" key="2">
    <source>
        <dbReference type="ARBA" id="ARBA00022692"/>
    </source>
</evidence>
<evidence type="ECO:0000256" key="5">
    <source>
        <dbReference type="SAM" id="Phobius"/>
    </source>
</evidence>
<dbReference type="GO" id="GO:0022857">
    <property type="term" value="F:transmembrane transporter activity"/>
    <property type="evidence" value="ECO:0007669"/>
    <property type="project" value="InterPro"/>
</dbReference>
<keyword evidence="8" id="KW-1185">Reference proteome</keyword>
<evidence type="ECO:0000313" key="7">
    <source>
        <dbReference type="EMBL" id="SKB09131.1"/>
    </source>
</evidence>
<keyword evidence="3 5" id="KW-1133">Transmembrane helix</keyword>
<keyword evidence="4 5" id="KW-0472">Membrane</keyword>
<feature type="transmembrane region" description="Helical" evidence="5">
    <location>
        <begin position="296"/>
        <end position="318"/>
    </location>
</feature>
<dbReference type="PROSITE" id="PS50850">
    <property type="entry name" value="MFS"/>
    <property type="match status" value="1"/>
</dbReference>
<feature type="transmembrane region" description="Helical" evidence="5">
    <location>
        <begin position="400"/>
        <end position="419"/>
    </location>
</feature>
<dbReference type="InterPro" id="IPR011701">
    <property type="entry name" value="MFS"/>
</dbReference>
<dbReference type="PANTHER" id="PTHR23501">
    <property type="entry name" value="MAJOR FACILITATOR SUPERFAMILY"/>
    <property type="match status" value="1"/>
</dbReference>
<accession>A0A1T4Z6C5</accession>
<keyword evidence="2 5" id="KW-0812">Transmembrane</keyword>
<gene>
    <name evidence="7" type="ORF">SAMN06295964_2498</name>
</gene>
<dbReference type="STRING" id="1736691.SAMN06295964_2498"/>
<proteinExistence type="predicted"/>